<name>M5TRH9_9BACT</name>
<comment type="caution">
    <text evidence="1">The sequence shown here is derived from an EMBL/GenBank/DDBJ whole genome shotgun (WGS) entry which is preliminary data.</text>
</comment>
<dbReference type="Proteomes" id="UP000011885">
    <property type="component" value="Unassembled WGS sequence"/>
</dbReference>
<accession>M5TRH9</accession>
<evidence type="ECO:0000313" key="1">
    <source>
        <dbReference type="EMBL" id="EMI51787.1"/>
    </source>
</evidence>
<gene>
    <name evidence="1" type="ORF">RSSM_06764</name>
</gene>
<reference evidence="1 2" key="1">
    <citation type="journal article" date="2013" name="Mar. Genomics">
        <title>Expression of sulfatases in Rhodopirellula baltica and the diversity of sulfatases in the genus Rhodopirellula.</title>
        <authorList>
            <person name="Wegner C.E."/>
            <person name="Richter-Heitmann T."/>
            <person name="Klindworth A."/>
            <person name="Klockow C."/>
            <person name="Richter M."/>
            <person name="Achstetter T."/>
            <person name="Glockner F.O."/>
            <person name="Harder J."/>
        </authorList>
    </citation>
    <scope>NUCLEOTIDE SEQUENCE [LARGE SCALE GENOMIC DNA]</scope>
    <source>
        <strain evidence="1 2">SM41</strain>
    </source>
</reference>
<evidence type="ECO:0000313" key="2">
    <source>
        <dbReference type="Proteomes" id="UP000011885"/>
    </source>
</evidence>
<sequence length="54" mass="5534">MLTRSSGLWEAFCARERINEPSVRLPSLGKLPNGAVAEGSSGTMAGFSGGPLGL</sequence>
<proteinExistence type="predicted"/>
<dbReference type="AlphaFoldDB" id="M5TRH9"/>
<protein>
    <submittedName>
        <fullName evidence="1">Uncharacterized protein</fullName>
    </submittedName>
</protein>
<dbReference type="PATRIC" id="fig|1263870.3.peg.7176"/>
<dbReference type="EMBL" id="ANOH01000481">
    <property type="protein sequence ID" value="EMI51787.1"/>
    <property type="molecule type" value="Genomic_DNA"/>
</dbReference>
<organism evidence="1 2">
    <name type="scientific">Rhodopirellula sallentina SM41</name>
    <dbReference type="NCBI Taxonomy" id="1263870"/>
    <lineage>
        <taxon>Bacteria</taxon>
        <taxon>Pseudomonadati</taxon>
        <taxon>Planctomycetota</taxon>
        <taxon>Planctomycetia</taxon>
        <taxon>Pirellulales</taxon>
        <taxon>Pirellulaceae</taxon>
        <taxon>Rhodopirellula</taxon>
    </lineage>
</organism>
<keyword evidence="2" id="KW-1185">Reference proteome</keyword>